<dbReference type="OrthoDB" id="411535at2759"/>
<keyword evidence="1" id="KW-0812">Transmembrane</keyword>
<proteinExistence type="predicted"/>
<accession>A0A8C5PDE2</accession>
<keyword evidence="1" id="KW-0472">Membrane</keyword>
<keyword evidence="1" id="KW-1133">Transmembrane helix</keyword>
<dbReference type="AlphaFoldDB" id="A0A8C5PDE2"/>
<dbReference type="InterPro" id="IPR026721">
    <property type="entry name" value="TMEM18"/>
</dbReference>
<feature type="transmembrane region" description="Helical" evidence="1">
    <location>
        <begin position="37"/>
        <end position="56"/>
    </location>
</feature>
<protein>
    <submittedName>
        <fullName evidence="2">Uncharacterized protein</fullName>
    </submittedName>
</protein>
<dbReference type="Ensembl" id="ENSLLET00000016727.1">
    <property type="protein sequence ID" value="ENSLLEP00000016113.1"/>
    <property type="gene ID" value="ENSLLEG00000010252.1"/>
</dbReference>
<evidence type="ECO:0000313" key="2">
    <source>
        <dbReference type="Ensembl" id="ENSLLEP00000016113.1"/>
    </source>
</evidence>
<dbReference type="Pfam" id="PF14770">
    <property type="entry name" value="TMEM18"/>
    <property type="match status" value="2"/>
</dbReference>
<name>A0A8C5PDE2_9ANUR</name>
<keyword evidence="3" id="KW-1185">Reference proteome</keyword>
<dbReference type="Proteomes" id="UP000694569">
    <property type="component" value="Unplaced"/>
</dbReference>
<feature type="transmembrane region" description="Helical" evidence="1">
    <location>
        <begin position="87"/>
        <end position="120"/>
    </location>
</feature>
<reference evidence="2" key="2">
    <citation type="submission" date="2025-09" db="UniProtKB">
        <authorList>
            <consortium name="Ensembl"/>
        </authorList>
    </citation>
    <scope>IDENTIFICATION</scope>
</reference>
<sequence>QTAFHFSNIQAYCVFFFHSIRVRCRVFPAPIDWTEPWLIGLVAFHVLCFTITCISFKYYKLHIDFCLLLVFILSYSNQQYSDPARMFISLVFSVPVLCNTIIIVGSTLMVSFGVCTYSVFWA</sequence>
<dbReference type="GeneTree" id="ENSGT01050000248061"/>
<evidence type="ECO:0000313" key="3">
    <source>
        <dbReference type="Proteomes" id="UP000694569"/>
    </source>
</evidence>
<evidence type="ECO:0000256" key="1">
    <source>
        <dbReference type="SAM" id="Phobius"/>
    </source>
</evidence>
<reference evidence="2" key="1">
    <citation type="submission" date="2025-08" db="UniProtKB">
        <authorList>
            <consortium name="Ensembl"/>
        </authorList>
    </citation>
    <scope>IDENTIFICATION</scope>
</reference>
<organism evidence="2 3">
    <name type="scientific">Leptobrachium leishanense</name>
    <name type="common">Leishan spiny toad</name>
    <dbReference type="NCBI Taxonomy" id="445787"/>
    <lineage>
        <taxon>Eukaryota</taxon>
        <taxon>Metazoa</taxon>
        <taxon>Chordata</taxon>
        <taxon>Craniata</taxon>
        <taxon>Vertebrata</taxon>
        <taxon>Euteleostomi</taxon>
        <taxon>Amphibia</taxon>
        <taxon>Batrachia</taxon>
        <taxon>Anura</taxon>
        <taxon>Pelobatoidea</taxon>
        <taxon>Megophryidae</taxon>
        <taxon>Leptobrachium</taxon>
    </lineage>
</organism>